<evidence type="ECO:0000313" key="6">
    <source>
        <dbReference type="Proteomes" id="UP000294937"/>
    </source>
</evidence>
<keyword evidence="2" id="KW-0012">Acyltransferase</keyword>
<evidence type="ECO:0000313" key="5">
    <source>
        <dbReference type="EMBL" id="TCS95845.1"/>
    </source>
</evidence>
<dbReference type="AlphaFoldDB" id="A0A4R3L9Q5"/>
<evidence type="ECO:0000256" key="2">
    <source>
        <dbReference type="ARBA" id="ARBA00023315"/>
    </source>
</evidence>
<keyword evidence="6" id="KW-1185">Reference proteome</keyword>
<dbReference type="EMBL" id="SMAG01000002">
    <property type="protein sequence ID" value="TCS95845.1"/>
    <property type="molecule type" value="Genomic_DNA"/>
</dbReference>
<evidence type="ECO:0000256" key="1">
    <source>
        <dbReference type="ARBA" id="ARBA00022679"/>
    </source>
</evidence>
<dbReference type="InterPro" id="IPR016181">
    <property type="entry name" value="Acyl_CoA_acyltransferase"/>
</dbReference>
<proteinExistence type="inferred from homology"/>
<name>A0A4R3L9Q5_9BACL</name>
<dbReference type="InterPro" id="IPR000182">
    <property type="entry name" value="GNAT_dom"/>
</dbReference>
<protein>
    <submittedName>
        <fullName evidence="5">Ribosomal-protein-alanine N-acetyltransferase</fullName>
    </submittedName>
</protein>
<evidence type="ECO:0000256" key="3">
    <source>
        <dbReference type="ARBA" id="ARBA00038502"/>
    </source>
</evidence>
<comment type="caution">
    <text evidence="5">The sequence shown here is derived from an EMBL/GenBank/DDBJ whole genome shotgun (WGS) entry which is preliminary data.</text>
</comment>
<dbReference type="Pfam" id="PF13302">
    <property type="entry name" value="Acetyltransf_3"/>
    <property type="match status" value="1"/>
</dbReference>
<dbReference type="PANTHER" id="PTHR43792:SF8">
    <property type="entry name" value="[RIBOSOMAL PROTEIN US5]-ALANINE N-ACETYLTRANSFERASE"/>
    <property type="match status" value="1"/>
</dbReference>
<dbReference type="PROSITE" id="PS51186">
    <property type="entry name" value="GNAT"/>
    <property type="match status" value="1"/>
</dbReference>
<accession>A0A4R3L9Q5</accession>
<dbReference type="Proteomes" id="UP000294937">
    <property type="component" value="Unassembled WGS sequence"/>
</dbReference>
<dbReference type="PANTHER" id="PTHR43792">
    <property type="entry name" value="GNAT FAMILY, PUTATIVE (AFU_ORTHOLOGUE AFUA_3G00765)-RELATED-RELATED"/>
    <property type="match status" value="1"/>
</dbReference>
<dbReference type="InterPro" id="IPR051531">
    <property type="entry name" value="N-acetyltransferase"/>
</dbReference>
<gene>
    <name evidence="5" type="ORF">EDD58_102427</name>
</gene>
<dbReference type="RefSeq" id="WP_207903257.1">
    <property type="nucleotide sequence ID" value="NZ_SMAG01000002.1"/>
</dbReference>
<evidence type="ECO:0000259" key="4">
    <source>
        <dbReference type="PROSITE" id="PS51186"/>
    </source>
</evidence>
<dbReference type="GO" id="GO:0005737">
    <property type="term" value="C:cytoplasm"/>
    <property type="evidence" value="ECO:0007669"/>
    <property type="project" value="TreeGrafter"/>
</dbReference>
<feature type="domain" description="N-acetyltransferase" evidence="4">
    <location>
        <begin position="4"/>
        <end position="175"/>
    </location>
</feature>
<keyword evidence="1 5" id="KW-0808">Transferase</keyword>
<reference evidence="5 6" key="1">
    <citation type="submission" date="2019-03" db="EMBL/GenBank/DDBJ databases">
        <title>Genomic Encyclopedia of Type Strains, Phase IV (KMG-IV): sequencing the most valuable type-strain genomes for metagenomic binning, comparative biology and taxonomic classification.</title>
        <authorList>
            <person name="Goeker M."/>
        </authorList>
    </citation>
    <scope>NUCLEOTIDE SEQUENCE [LARGE SCALE GENOMIC DNA]</scope>
    <source>
        <strain evidence="5 6">DSM 45707</strain>
    </source>
</reference>
<dbReference type="SUPFAM" id="SSF55729">
    <property type="entry name" value="Acyl-CoA N-acyltransferases (Nat)"/>
    <property type="match status" value="1"/>
</dbReference>
<dbReference type="Gene3D" id="3.40.630.30">
    <property type="match status" value="1"/>
</dbReference>
<sequence>MTNIMIEPIQTEVAEELLAFELENRAFFEKVIMPRPDEYYQLDHLKSLIHSYEEEQKQDLCYMYIIRNEQREIIGRINLFSIIRAPLHKAEIGYRIGEKHNGKGYATAAVSQVIHEAFHTLHFHRLEADTDPHNIGSQIVLIKNGFQFVGRTPQHYYKDGQWIDSVHLSLVNPHEISLP</sequence>
<dbReference type="GO" id="GO:0008999">
    <property type="term" value="F:protein-N-terminal-alanine acetyltransferase activity"/>
    <property type="evidence" value="ECO:0007669"/>
    <property type="project" value="TreeGrafter"/>
</dbReference>
<organism evidence="5 6">
    <name type="scientific">Hazenella coriacea</name>
    <dbReference type="NCBI Taxonomy" id="1179467"/>
    <lineage>
        <taxon>Bacteria</taxon>
        <taxon>Bacillati</taxon>
        <taxon>Bacillota</taxon>
        <taxon>Bacilli</taxon>
        <taxon>Bacillales</taxon>
        <taxon>Thermoactinomycetaceae</taxon>
        <taxon>Hazenella</taxon>
    </lineage>
</organism>
<comment type="similarity">
    <text evidence="3">Belongs to the acetyltransferase family. RimJ subfamily.</text>
</comment>